<evidence type="ECO:0008006" key="5">
    <source>
        <dbReference type="Google" id="ProtNLM"/>
    </source>
</evidence>
<gene>
    <name evidence="3" type="ORF">GCM10023340_09370</name>
</gene>
<protein>
    <recommendedName>
        <fullName evidence="5">LppP/LprE family lipoprotein</fullName>
    </recommendedName>
</protein>
<name>A0ABP9PFU5_9ACTN</name>
<dbReference type="EMBL" id="BAABKG010000001">
    <property type="protein sequence ID" value="GAA5143601.1"/>
    <property type="molecule type" value="Genomic_DNA"/>
</dbReference>
<accession>A0ABP9PFU5</accession>
<reference evidence="4" key="1">
    <citation type="journal article" date="2019" name="Int. J. Syst. Evol. Microbiol.">
        <title>The Global Catalogue of Microorganisms (GCM) 10K type strain sequencing project: providing services to taxonomists for standard genome sequencing and annotation.</title>
        <authorList>
            <consortium name="The Broad Institute Genomics Platform"/>
            <consortium name="The Broad Institute Genome Sequencing Center for Infectious Disease"/>
            <person name="Wu L."/>
            <person name="Ma J."/>
        </authorList>
    </citation>
    <scope>NUCLEOTIDE SEQUENCE [LARGE SCALE GENOMIC DNA]</scope>
    <source>
        <strain evidence="4">JCM 18459</strain>
    </source>
</reference>
<comment type="caution">
    <text evidence="3">The sequence shown here is derived from an EMBL/GenBank/DDBJ whole genome shotgun (WGS) entry which is preliminary data.</text>
</comment>
<evidence type="ECO:0000313" key="4">
    <source>
        <dbReference type="Proteomes" id="UP001500221"/>
    </source>
</evidence>
<proteinExistence type="predicted"/>
<organism evidence="3 4">
    <name type="scientific">Nocardioides marinquilinus</name>
    <dbReference type="NCBI Taxonomy" id="1210400"/>
    <lineage>
        <taxon>Bacteria</taxon>
        <taxon>Bacillati</taxon>
        <taxon>Actinomycetota</taxon>
        <taxon>Actinomycetes</taxon>
        <taxon>Propionibacteriales</taxon>
        <taxon>Nocardioidaceae</taxon>
        <taxon>Nocardioides</taxon>
    </lineage>
</organism>
<keyword evidence="2" id="KW-0472">Membrane</keyword>
<feature type="compositionally biased region" description="Low complexity" evidence="1">
    <location>
        <begin position="68"/>
        <end position="87"/>
    </location>
</feature>
<evidence type="ECO:0000256" key="2">
    <source>
        <dbReference type="SAM" id="Phobius"/>
    </source>
</evidence>
<keyword evidence="2" id="KW-1133">Transmembrane helix</keyword>
<dbReference type="Proteomes" id="UP001500221">
    <property type="component" value="Unassembled WGS sequence"/>
</dbReference>
<feature type="transmembrane region" description="Helical" evidence="2">
    <location>
        <begin position="43"/>
        <end position="64"/>
    </location>
</feature>
<feature type="region of interest" description="Disordered" evidence="1">
    <location>
        <begin position="68"/>
        <end position="88"/>
    </location>
</feature>
<sequence length="375" mass="39073">MTEGPEHHDRAELAMRHAQARRADDLEPRQLVVGHHGGRRMTILGVVAAVAATVIVAAAVTAVVRAGQEGTRPGAGATPATMGTPAPEGMRSVSFADVEVDVPDTWIDDDPPRSDWCADGAQFTGPDQPYVALDAGEVMVAAIACPDAANPPGFPEEPVSTWAPHLWFEQSSGGVDGTETFAGWTLTTRTVGEVTVRLLTDEATADDVERIVGSVRRVSVDAAGCEPTSAAQAREFVRPPAFDVTTVQATEISVCSYTRTGTEQPGLLGSHVLTGDDASDVLAALQQAPAGGGPNRPGNCSPDYTGTSVLVLRLRDGPAAVGDLIVYSDSCYGNGADDGTTVRALTLDSCAPLWGGRVTWPGGDGTTLRVCHPRR</sequence>
<keyword evidence="4" id="KW-1185">Reference proteome</keyword>
<evidence type="ECO:0000256" key="1">
    <source>
        <dbReference type="SAM" id="MobiDB-lite"/>
    </source>
</evidence>
<evidence type="ECO:0000313" key="3">
    <source>
        <dbReference type="EMBL" id="GAA5143601.1"/>
    </source>
</evidence>
<keyword evidence="2" id="KW-0812">Transmembrane</keyword>